<dbReference type="InParanoid" id="A0A7R8UJZ5"/>
<dbReference type="PANTHER" id="PTHR31649">
    <property type="entry name" value="AGAP009604-PA"/>
    <property type="match status" value="1"/>
</dbReference>
<name>A0A7R8UJZ5_HERIL</name>
<protein>
    <submittedName>
        <fullName evidence="1">Uncharacterized protein</fullName>
    </submittedName>
</protein>
<dbReference type="InterPro" id="IPR006616">
    <property type="entry name" value="DM9_repeat"/>
</dbReference>
<dbReference type="OMA" id="HFSHGAI"/>
<dbReference type="Proteomes" id="UP000594454">
    <property type="component" value="Chromosome 2"/>
</dbReference>
<dbReference type="EMBL" id="LR899010">
    <property type="protein sequence ID" value="CAD7081939.1"/>
    <property type="molecule type" value="Genomic_DNA"/>
</dbReference>
<organism evidence="1 2">
    <name type="scientific">Hermetia illucens</name>
    <name type="common">Black soldier fly</name>
    <dbReference type="NCBI Taxonomy" id="343691"/>
    <lineage>
        <taxon>Eukaryota</taxon>
        <taxon>Metazoa</taxon>
        <taxon>Ecdysozoa</taxon>
        <taxon>Arthropoda</taxon>
        <taxon>Hexapoda</taxon>
        <taxon>Insecta</taxon>
        <taxon>Pterygota</taxon>
        <taxon>Neoptera</taxon>
        <taxon>Endopterygota</taxon>
        <taxon>Diptera</taxon>
        <taxon>Brachycera</taxon>
        <taxon>Stratiomyomorpha</taxon>
        <taxon>Stratiomyidae</taxon>
        <taxon>Hermetiinae</taxon>
        <taxon>Hermetia</taxon>
    </lineage>
</organism>
<gene>
    <name evidence="1" type="ORF">HERILL_LOCUS5016</name>
</gene>
<dbReference type="Pfam" id="PF11901">
    <property type="entry name" value="DM9"/>
    <property type="match status" value="1"/>
</dbReference>
<evidence type="ECO:0000313" key="2">
    <source>
        <dbReference type="Proteomes" id="UP000594454"/>
    </source>
</evidence>
<reference evidence="1 2" key="1">
    <citation type="submission" date="2020-11" db="EMBL/GenBank/DDBJ databases">
        <authorList>
            <person name="Wallbank WR R."/>
            <person name="Pardo Diaz C."/>
            <person name="Kozak K."/>
            <person name="Martin S."/>
            <person name="Jiggins C."/>
            <person name="Moest M."/>
            <person name="Warren A I."/>
            <person name="Generalovic N T."/>
            <person name="Byers J.R.P. K."/>
            <person name="Montejo-Kovacevich G."/>
            <person name="Yen C E."/>
        </authorList>
    </citation>
    <scope>NUCLEOTIDE SEQUENCE [LARGE SCALE GENOMIC DNA]</scope>
</reference>
<dbReference type="OrthoDB" id="1925699at2759"/>
<proteinExistence type="predicted"/>
<accession>A0A7R8UJZ5</accession>
<dbReference type="PANTHER" id="PTHR31649:SF1">
    <property type="entry name" value="FARNESOIC ACID O-METHYL TRANSFERASE DOMAIN-CONTAINING PROTEIN"/>
    <property type="match status" value="1"/>
</dbReference>
<sequence>MPWIPSNSDARLPRSAILGGRDEHGNSIYIGRAWVNGELVPCNVIPAKKSAIAIALAGSIEVVEDYEVLCGDVYSWKKARMGDVPGAALIAGRSKGGEELYIGRAVHEGGLFPGVIQPSQKNLRIAFENEVIQYEEYDVLTIKACDKSCASCNIL</sequence>
<dbReference type="SMART" id="SM00696">
    <property type="entry name" value="DM9"/>
    <property type="match status" value="2"/>
</dbReference>
<dbReference type="AlphaFoldDB" id="A0A7R8UJZ5"/>
<evidence type="ECO:0000313" key="1">
    <source>
        <dbReference type="EMBL" id="CAD7081939.1"/>
    </source>
</evidence>
<keyword evidence="2" id="KW-1185">Reference proteome</keyword>